<dbReference type="GO" id="GO:0035023">
    <property type="term" value="P:regulation of Rho protein signal transduction"/>
    <property type="evidence" value="ECO:0007669"/>
    <property type="project" value="TreeGrafter"/>
</dbReference>
<dbReference type="PANTHER" id="PTHR12659:SF7">
    <property type="entry name" value="CROSSVEINLESS C, ISOFORM C"/>
    <property type="match status" value="1"/>
</dbReference>
<evidence type="ECO:0000313" key="2">
    <source>
        <dbReference type="Proteomes" id="UP000887574"/>
    </source>
</evidence>
<dbReference type="Gene3D" id="3.30.530.20">
    <property type="match status" value="1"/>
</dbReference>
<dbReference type="InterPro" id="IPR008936">
    <property type="entry name" value="Rho_GTPase_activation_prot"/>
</dbReference>
<evidence type="ECO:0000259" key="1">
    <source>
        <dbReference type="PROSITE" id="PS50238"/>
    </source>
</evidence>
<dbReference type="GO" id="GO:0005096">
    <property type="term" value="F:GTPase activator activity"/>
    <property type="evidence" value="ECO:0007669"/>
    <property type="project" value="TreeGrafter"/>
</dbReference>
<dbReference type="InterPro" id="IPR023393">
    <property type="entry name" value="START-like_dom_sf"/>
</dbReference>
<reference evidence="3" key="1">
    <citation type="submission" date="2022-11" db="UniProtKB">
        <authorList>
            <consortium name="WormBaseParasite"/>
        </authorList>
    </citation>
    <scope>IDENTIFICATION</scope>
</reference>
<keyword evidence="2" id="KW-1185">Reference proteome</keyword>
<dbReference type="PANTHER" id="PTHR12659">
    <property type="entry name" value="RHO-TYPE GTPASE ACTIVATING PROTEIN"/>
    <property type="match status" value="1"/>
</dbReference>
<dbReference type="SUPFAM" id="SSF48350">
    <property type="entry name" value="GTPase activation domain, GAP"/>
    <property type="match status" value="1"/>
</dbReference>
<dbReference type="SMART" id="SM00324">
    <property type="entry name" value="RhoGAP"/>
    <property type="match status" value="1"/>
</dbReference>
<dbReference type="GO" id="GO:0030036">
    <property type="term" value="P:actin cytoskeleton organization"/>
    <property type="evidence" value="ECO:0007669"/>
    <property type="project" value="TreeGrafter"/>
</dbReference>
<dbReference type="AlphaFoldDB" id="A0A915ENH3"/>
<protein>
    <submittedName>
        <fullName evidence="3">Rho-GAP domain-containing protein</fullName>
    </submittedName>
</protein>
<dbReference type="Pfam" id="PF00620">
    <property type="entry name" value="RhoGAP"/>
    <property type="match status" value="1"/>
</dbReference>
<proteinExistence type="predicted"/>
<dbReference type="InterPro" id="IPR000198">
    <property type="entry name" value="RhoGAP_dom"/>
</dbReference>
<feature type="domain" description="Rho-GAP" evidence="1">
    <location>
        <begin position="185"/>
        <end position="400"/>
    </location>
</feature>
<name>A0A915ENH3_9BILA</name>
<evidence type="ECO:0000313" key="3">
    <source>
        <dbReference type="WBParaSite" id="jg7221"/>
    </source>
</evidence>
<dbReference type="Gene3D" id="1.10.555.10">
    <property type="entry name" value="Rho GTPase activation protein"/>
    <property type="match status" value="1"/>
</dbReference>
<dbReference type="WBParaSite" id="jg7221">
    <property type="protein sequence ID" value="jg7221"/>
    <property type="gene ID" value="jg7221"/>
</dbReference>
<dbReference type="PROSITE" id="PS50238">
    <property type="entry name" value="RHOGAP"/>
    <property type="match status" value="1"/>
</dbReference>
<organism evidence="2 3">
    <name type="scientific">Ditylenchus dipsaci</name>
    <dbReference type="NCBI Taxonomy" id="166011"/>
    <lineage>
        <taxon>Eukaryota</taxon>
        <taxon>Metazoa</taxon>
        <taxon>Ecdysozoa</taxon>
        <taxon>Nematoda</taxon>
        <taxon>Chromadorea</taxon>
        <taxon>Rhabditida</taxon>
        <taxon>Tylenchina</taxon>
        <taxon>Tylenchomorpha</taxon>
        <taxon>Sphaerularioidea</taxon>
        <taxon>Anguinidae</taxon>
        <taxon>Anguininae</taxon>
        <taxon>Ditylenchus</taxon>
    </lineage>
</organism>
<dbReference type="GO" id="GO:0007165">
    <property type="term" value="P:signal transduction"/>
    <property type="evidence" value="ECO:0007669"/>
    <property type="project" value="InterPro"/>
</dbReference>
<dbReference type="Proteomes" id="UP000887574">
    <property type="component" value="Unplaced"/>
</dbReference>
<dbReference type="SUPFAM" id="SSF55961">
    <property type="entry name" value="Bet v1-like"/>
    <property type="match status" value="1"/>
</dbReference>
<accession>A0A915ENH3</accession>
<sequence length="627" mass="71022">MTSTHDGYFSHKFGHLTNIHAFGESATTTSTSFTAALYAMNPSSSSSTSDVYRVPKGLMDFSLGNGFEGIQNRQPTVAMKAKKSISLQTLGYSDISPLMGKRGLNFHIRQHGMGNFTKNSSFDCIDLQSVLAMEWLRQTSLLRFSKLFEVSSPKKLVSKDSVRLKGHSNSQNTLETMPAETLYGMPLSAVCSKTNTGCPLPVFVTGLMDYLVENAAGAEGIFRKNGVKRAIQEIKERCSALSVNDPVPSDLISSSQLNDLADALKQYFRELPECLMTEKVSIMLENSVTDLPEEKHFLALQYCILLLPSEHREALMILLRFLNGIARQSSTNQMTEENLATCLMPSLFCLPLSSIGSTPRISTRSMRRKSTGMPNEKERNAYNAIKQVLTRMIREHNQLQYLPKEMSKEVGYASQWELNYDLKVPTKNGIFDFHAEDSHRPFKRLYTELKKDFFADWNRWTLERIKSDGTQVYSRDLNDAVLHNRRVWDRNVTSFQRIGTCGQNYDVLKVSYQALHQNTEKHAYLGRWWSYSEMVGGVLMCSLIERSIIPVGARSLEPRVNMYKSAFLFTSNSDSITVTYCARIDLRGKTSSWYKKIYGDIIVEQMQSLRLYFLSLYGGNTALETLV</sequence>